<comment type="caution">
    <text evidence="2">The sequence shown here is derived from an EMBL/GenBank/DDBJ whole genome shotgun (WGS) entry which is preliminary data.</text>
</comment>
<sequence>LRRAACSCSLAAERRLLQKPAASAAASSMQQVSPLTAFPSFRIASLRRIIAEKTSNRFNESRAHEIGPDLAALEWLMECGATQVEMSDGRRIGSQKEMRAYVREKMEWKLSSSPSTSSSSSSPTSPSSSPHVLSHGDIAFAKQWPNAPRGVYIVSVDASDSAIANEGFKYLKEVRQLRKLKLNFCDYFGDEALRELAGGRTAKTIEDIEIVLNPSMSDGAAYWLTKLTALRRAHFYFLPYVANRPAFIRALKLALPRCTVTFPEVGNIGYGYDEKDVDGSKKK</sequence>
<reference evidence="2" key="1">
    <citation type="submission" date="2023-10" db="EMBL/GenBank/DDBJ databases">
        <title>Genome assembly of Pristionchus species.</title>
        <authorList>
            <person name="Yoshida K."/>
            <person name="Sommer R.J."/>
        </authorList>
    </citation>
    <scope>NUCLEOTIDE SEQUENCE</scope>
    <source>
        <strain evidence="2">RS5133</strain>
    </source>
</reference>
<dbReference type="Gene3D" id="3.80.10.10">
    <property type="entry name" value="Ribonuclease Inhibitor"/>
    <property type="match status" value="1"/>
</dbReference>
<dbReference type="AlphaFoldDB" id="A0AAV5UZ23"/>
<keyword evidence="3" id="KW-1185">Reference proteome</keyword>
<accession>A0AAV5UZ23</accession>
<evidence type="ECO:0000256" key="1">
    <source>
        <dbReference type="SAM" id="MobiDB-lite"/>
    </source>
</evidence>
<feature type="non-terminal residue" evidence="2">
    <location>
        <position position="1"/>
    </location>
</feature>
<protein>
    <recommendedName>
        <fullName evidence="4">Mitochondrial ATP synthase regulatory component factor B</fullName>
    </recommendedName>
</protein>
<proteinExistence type="predicted"/>
<gene>
    <name evidence="2" type="ORF">PFISCL1PPCAC_3829</name>
</gene>
<dbReference type="EMBL" id="BTSY01000001">
    <property type="protein sequence ID" value="GMT12532.1"/>
    <property type="molecule type" value="Genomic_DNA"/>
</dbReference>
<dbReference type="Proteomes" id="UP001432322">
    <property type="component" value="Unassembled WGS sequence"/>
</dbReference>
<evidence type="ECO:0000313" key="3">
    <source>
        <dbReference type="Proteomes" id="UP001432322"/>
    </source>
</evidence>
<name>A0AAV5UZ23_9BILA</name>
<feature type="compositionally biased region" description="Low complexity" evidence="1">
    <location>
        <begin position="111"/>
        <end position="130"/>
    </location>
</feature>
<evidence type="ECO:0000313" key="2">
    <source>
        <dbReference type="EMBL" id="GMT12532.1"/>
    </source>
</evidence>
<evidence type="ECO:0008006" key="4">
    <source>
        <dbReference type="Google" id="ProtNLM"/>
    </source>
</evidence>
<dbReference type="InterPro" id="IPR032675">
    <property type="entry name" value="LRR_dom_sf"/>
</dbReference>
<organism evidence="2 3">
    <name type="scientific">Pristionchus fissidentatus</name>
    <dbReference type="NCBI Taxonomy" id="1538716"/>
    <lineage>
        <taxon>Eukaryota</taxon>
        <taxon>Metazoa</taxon>
        <taxon>Ecdysozoa</taxon>
        <taxon>Nematoda</taxon>
        <taxon>Chromadorea</taxon>
        <taxon>Rhabditida</taxon>
        <taxon>Rhabditina</taxon>
        <taxon>Diplogasteromorpha</taxon>
        <taxon>Diplogasteroidea</taxon>
        <taxon>Neodiplogasteridae</taxon>
        <taxon>Pristionchus</taxon>
    </lineage>
</organism>
<feature type="region of interest" description="Disordered" evidence="1">
    <location>
        <begin position="111"/>
        <end position="132"/>
    </location>
</feature>